<sequence>MSNICPSITVEQFLNYKNINQDILEEAQSYIEKIIIEKKYKPKPSYNRNYNNNYNNNRYKKSSWLAPRDNLQNDDILYTKFRSILNKVCEQNVKFVATEIKESNITKEEHLKNLINFIFDKIKNDKKFLTTYAMLIRYLFDFKLIIDDKEYLFTNYFHAKCKQIFDQCISYDVELEQQYTLIETQIEQTGFNFKEQVMSCIEFIASIYNYGIISDKVTTICLHNIVEAIKKNKAYSINIFCVFVKIIANKYVKTLQQYLINYCKAVKELQPTMSSIRDRFNIDDLFSDLQKNLNIVIE</sequence>
<feature type="domain" description="MIF4G" evidence="1">
    <location>
        <begin position="80"/>
        <end position="286"/>
    </location>
</feature>
<protein>
    <submittedName>
        <fullName evidence="2">Eukaryotic translation initiation factor 4G</fullName>
    </submittedName>
</protein>
<name>A0A1V0SGK5_9VIRU</name>
<accession>A0A1V0SGK5</accession>
<keyword evidence="2" id="KW-0648">Protein biosynthesis</keyword>
<dbReference type="InterPro" id="IPR003890">
    <property type="entry name" value="MIF4G-like_typ-3"/>
</dbReference>
<evidence type="ECO:0000313" key="2">
    <source>
        <dbReference type="EMBL" id="ARF10866.1"/>
    </source>
</evidence>
<organism evidence="2">
    <name type="scientific">Hokovirus HKV1</name>
    <dbReference type="NCBI Taxonomy" id="1977638"/>
    <lineage>
        <taxon>Viruses</taxon>
        <taxon>Varidnaviria</taxon>
        <taxon>Bamfordvirae</taxon>
        <taxon>Nucleocytoviricota</taxon>
        <taxon>Megaviricetes</taxon>
        <taxon>Imitervirales</taxon>
        <taxon>Mimiviridae</taxon>
        <taxon>Klosneuvirinae</taxon>
        <taxon>Hokovirus</taxon>
    </lineage>
</organism>
<dbReference type="InterPro" id="IPR016024">
    <property type="entry name" value="ARM-type_fold"/>
</dbReference>
<reference evidence="2" key="1">
    <citation type="journal article" date="2017" name="Science">
        <title>Giant viruses with an expanded complement of translation system components.</title>
        <authorList>
            <person name="Schulz F."/>
            <person name="Yutin N."/>
            <person name="Ivanova N.N."/>
            <person name="Ortega D.R."/>
            <person name="Lee T.K."/>
            <person name="Vierheilig J."/>
            <person name="Daims H."/>
            <person name="Horn M."/>
            <person name="Wagner M."/>
            <person name="Jensen G.J."/>
            <person name="Kyrpides N.C."/>
            <person name="Koonin E.V."/>
            <person name="Woyke T."/>
        </authorList>
    </citation>
    <scope>NUCLEOTIDE SEQUENCE</scope>
    <source>
        <strain evidence="2">HKV1</strain>
    </source>
</reference>
<keyword evidence="2" id="KW-0396">Initiation factor</keyword>
<dbReference type="Gene3D" id="1.25.40.180">
    <property type="match status" value="1"/>
</dbReference>
<dbReference type="SUPFAM" id="SSF48371">
    <property type="entry name" value="ARM repeat"/>
    <property type="match status" value="1"/>
</dbReference>
<dbReference type="Pfam" id="PF02854">
    <property type="entry name" value="MIF4G"/>
    <property type="match status" value="1"/>
</dbReference>
<dbReference type="GO" id="GO:0003723">
    <property type="term" value="F:RNA binding"/>
    <property type="evidence" value="ECO:0007669"/>
    <property type="project" value="InterPro"/>
</dbReference>
<evidence type="ECO:0000259" key="1">
    <source>
        <dbReference type="Pfam" id="PF02854"/>
    </source>
</evidence>
<gene>
    <name evidence="2" type="ORF">Hokovirus_3_139</name>
</gene>
<dbReference type="EMBL" id="KY684105">
    <property type="protein sequence ID" value="ARF10866.1"/>
    <property type="molecule type" value="Genomic_DNA"/>
</dbReference>
<proteinExistence type="predicted"/>